<feature type="transmembrane region" description="Helical" evidence="1">
    <location>
        <begin position="109"/>
        <end position="128"/>
    </location>
</feature>
<evidence type="ECO:0000256" key="1">
    <source>
        <dbReference type="SAM" id="Phobius"/>
    </source>
</evidence>
<keyword evidence="3" id="KW-1185">Reference proteome</keyword>
<organism evidence="2 3">
    <name type="scientific">Aphis glycines</name>
    <name type="common">Soybean aphid</name>
    <dbReference type="NCBI Taxonomy" id="307491"/>
    <lineage>
        <taxon>Eukaryota</taxon>
        <taxon>Metazoa</taxon>
        <taxon>Ecdysozoa</taxon>
        <taxon>Arthropoda</taxon>
        <taxon>Hexapoda</taxon>
        <taxon>Insecta</taxon>
        <taxon>Pterygota</taxon>
        <taxon>Neoptera</taxon>
        <taxon>Paraneoptera</taxon>
        <taxon>Hemiptera</taxon>
        <taxon>Sternorrhyncha</taxon>
        <taxon>Aphidomorpha</taxon>
        <taxon>Aphidoidea</taxon>
        <taxon>Aphididae</taxon>
        <taxon>Aphidini</taxon>
        <taxon>Aphis</taxon>
        <taxon>Aphis</taxon>
    </lineage>
</organism>
<keyword evidence="1" id="KW-0812">Transmembrane</keyword>
<gene>
    <name evidence="2" type="ORF">AGLY_010642</name>
</gene>
<keyword evidence="1" id="KW-0472">Membrane</keyword>
<proteinExistence type="predicted"/>
<protein>
    <submittedName>
        <fullName evidence="2">Uncharacterized protein</fullName>
    </submittedName>
</protein>
<evidence type="ECO:0000313" key="2">
    <source>
        <dbReference type="EMBL" id="KAE9531436.1"/>
    </source>
</evidence>
<reference evidence="2 3" key="1">
    <citation type="submission" date="2019-08" db="EMBL/GenBank/DDBJ databases">
        <title>The genome of the soybean aphid Biotype 1, its phylome, world population structure and adaptation to the North American continent.</title>
        <authorList>
            <person name="Giordano R."/>
            <person name="Donthu R.K."/>
            <person name="Hernandez A.G."/>
            <person name="Wright C.L."/>
            <person name="Zimin A.V."/>
        </authorList>
    </citation>
    <scope>NUCLEOTIDE SEQUENCE [LARGE SCALE GENOMIC DNA]</scope>
    <source>
        <tissue evidence="2">Whole aphids</tissue>
    </source>
</reference>
<dbReference type="Proteomes" id="UP000475862">
    <property type="component" value="Unassembled WGS sequence"/>
</dbReference>
<dbReference type="EMBL" id="VYZN01000041">
    <property type="protein sequence ID" value="KAE9531436.1"/>
    <property type="molecule type" value="Genomic_DNA"/>
</dbReference>
<name>A0A6G0TE54_APHGL</name>
<dbReference type="AlphaFoldDB" id="A0A6G0TE54"/>
<sequence length="235" mass="27777">MATQEKNCRNFQYKFRSDLFVVPSIHSRIKKGSGGYTGIFTHTFTTDGKLPLYNIYLNVLNFLQFQEALSGCFNGGGKKKWLHNKPQIVIVTRFRKNLNFKRLQKKINLVLNFQVLLVIQNFLINRIFQSKYFENLTFLSYNYIKIDFVDLTGFPSHFFENYWKIFSFDLYNCTRIFCTLPLETIPQNLKLKHCFDKLCCIDTKKTYITVKSIHSSLRVKSISYKVNDILLSFCR</sequence>
<evidence type="ECO:0000313" key="3">
    <source>
        <dbReference type="Proteomes" id="UP000475862"/>
    </source>
</evidence>
<keyword evidence="1" id="KW-1133">Transmembrane helix</keyword>
<comment type="caution">
    <text evidence="2">The sequence shown here is derived from an EMBL/GenBank/DDBJ whole genome shotgun (WGS) entry which is preliminary data.</text>
</comment>
<accession>A0A6G0TE54</accession>